<protein>
    <submittedName>
        <fullName evidence="1">Uncharacterized protein</fullName>
    </submittedName>
</protein>
<reference evidence="1" key="1">
    <citation type="journal article" date="2014" name="Front. Microbiol.">
        <title>High frequency of phylogenetically diverse reductive dehalogenase-homologous genes in deep subseafloor sedimentary metagenomes.</title>
        <authorList>
            <person name="Kawai M."/>
            <person name="Futagami T."/>
            <person name="Toyoda A."/>
            <person name="Takaki Y."/>
            <person name="Nishi S."/>
            <person name="Hori S."/>
            <person name="Arai W."/>
            <person name="Tsubouchi T."/>
            <person name="Morono Y."/>
            <person name="Uchiyama I."/>
            <person name="Ito T."/>
            <person name="Fujiyama A."/>
            <person name="Inagaki F."/>
            <person name="Takami H."/>
        </authorList>
    </citation>
    <scope>NUCLEOTIDE SEQUENCE</scope>
    <source>
        <strain evidence="1">Expedition CK06-06</strain>
    </source>
</reference>
<evidence type="ECO:0000313" key="1">
    <source>
        <dbReference type="EMBL" id="GAJ10306.1"/>
    </source>
</evidence>
<sequence>TKIIPRPGEKVNSPKYNACPRLGYNGVVVSSQIQ</sequence>
<gene>
    <name evidence="1" type="ORF">S12H4_50977</name>
</gene>
<organism evidence="1">
    <name type="scientific">marine sediment metagenome</name>
    <dbReference type="NCBI Taxonomy" id="412755"/>
    <lineage>
        <taxon>unclassified sequences</taxon>
        <taxon>metagenomes</taxon>
        <taxon>ecological metagenomes</taxon>
    </lineage>
</organism>
<dbReference type="AlphaFoldDB" id="X1VAL7"/>
<comment type="caution">
    <text evidence="1">The sequence shown here is derived from an EMBL/GenBank/DDBJ whole genome shotgun (WGS) entry which is preliminary data.</text>
</comment>
<proteinExistence type="predicted"/>
<accession>X1VAL7</accession>
<name>X1VAL7_9ZZZZ</name>
<dbReference type="EMBL" id="BARW01032169">
    <property type="protein sequence ID" value="GAJ10306.1"/>
    <property type="molecule type" value="Genomic_DNA"/>
</dbReference>
<feature type="non-terminal residue" evidence="1">
    <location>
        <position position="1"/>
    </location>
</feature>